<gene>
    <name evidence="2" type="ORF">D7I46_05335</name>
</gene>
<accession>A0A387B9Q3</accession>
<evidence type="ECO:0000313" key="3">
    <source>
        <dbReference type="Proteomes" id="UP000269374"/>
    </source>
</evidence>
<dbReference type="RefSeq" id="WP_120771953.1">
    <property type="nucleotide sequence ID" value="NZ_CP032627.1"/>
</dbReference>
<dbReference type="Pfam" id="PF00583">
    <property type="entry name" value="Acetyltransf_1"/>
    <property type="match status" value="1"/>
</dbReference>
<feature type="domain" description="N-acetyltransferase" evidence="1">
    <location>
        <begin position="2"/>
        <end position="158"/>
    </location>
</feature>
<proteinExistence type="predicted"/>
<dbReference type="KEGG" id="lact:D7I46_05335"/>
<evidence type="ECO:0000313" key="2">
    <source>
        <dbReference type="EMBL" id="AYG00565.1"/>
    </source>
</evidence>
<dbReference type="AlphaFoldDB" id="A0A387B9Q3"/>
<reference evidence="2 3" key="1">
    <citation type="submission" date="2018-09" db="EMBL/GenBank/DDBJ databases">
        <title>Genome sequencing of strain 1JSPR-7.</title>
        <authorList>
            <person name="Heo J."/>
            <person name="Kim S.-J."/>
            <person name="Kwon S.-W."/>
        </authorList>
    </citation>
    <scope>NUCLEOTIDE SEQUENCE [LARGE SCALE GENOMIC DNA]</scope>
    <source>
        <strain evidence="2 3">1JSPR-7</strain>
    </source>
</reference>
<dbReference type="EMBL" id="CP032627">
    <property type="protein sequence ID" value="AYG00565.1"/>
    <property type="molecule type" value="Genomic_DNA"/>
</dbReference>
<keyword evidence="2" id="KW-0808">Transferase</keyword>
<dbReference type="InterPro" id="IPR016181">
    <property type="entry name" value="Acyl_CoA_acyltransferase"/>
</dbReference>
<dbReference type="InterPro" id="IPR000182">
    <property type="entry name" value="GNAT_dom"/>
</dbReference>
<dbReference type="Proteomes" id="UP000269374">
    <property type="component" value="Chromosome"/>
</dbReference>
<dbReference type="PROSITE" id="PS51186">
    <property type="entry name" value="GNAT"/>
    <property type="match status" value="1"/>
</dbReference>
<dbReference type="GO" id="GO:0016747">
    <property type="term" value="F:acyltransferase activity, transferring groups other than amino-acyl groups"/>
    <property type="evidence" value="ECO:0007669"/>
    <property type="project" value="InterPro"/>
</dbReference>
<keyword evidence="3" id="KW-1185">Reference proteome</keyword>
<protein>
    <submittedName>
        <fullName evidence="2">GNAT family N-acetyltransferase</fullName>
    </submittedName>
</protein>
<dbReference type="SUPFAM" id="SSF55729">
    <property type="entry name" value="Acyl-CoA N-acyltransferases (Nat)"/>
    <property type="match status" value="1"/>
</dbReference>
<name>A0A387B9Q3_9LACT</name>
<organism evidence="2 3">
    <name type="scientific">Lactococcus allomyrinae</name>
    <dbReference type="NCBI Taxonomy" id="2419773"/>
    <lineage>
        <taxon>Bacteria</taxon>
        <taxon>Bacillati</taxon>
        <taxon>Bacillota</taxon>
        <taxon>Bacilli</taxon>
        <taxon>Lactobacillales</taxon>
        <taxon>Streptococcaceae</taxon>
        <taxon>Lactococcus</taxon>
    </lineage>
</organism>
<sequence length="158" mass="17338">MTKIDLYSDEKYSFIAAAYQLADTRHTGGAGNVIARCAVDSEKFPVVILDDEGNLVGFFCLHIGKGPEQYGFSGEDVILLRAFSIDDRFRRQGYASSALTGLPALIHEQISSQIHQIVLAVNAENIVAQKTYEKAGFDRLPQVFEGTLGPLLIMEKAI</sequence>
<dbReference type="Gene3D" id="3.40.630.30">
    <property type="match status" value="1"/>
</dbReference>
<dbReference type="OrthoDB" id="66776at2"/>
<evidence type="ECO:0000259" key="1">
    <source>
        <dbReference type="PROSITE" id="PS51186"/>
    </source>
</evidence>